<dbReference type="PIRSF" id="PIRSF036893">
    <property type="entry name" value="Lipocalin_ApoD"/>
    <property type="match status" value="1"/>
</dbReference>
<keyword evidence="2" id="KW-0998">Cell outer membrane</keyword>
<feature type="lipid moiety-binding region" description="S-diacylglycerol cysteine" evidence="3">
    <location>
        <position position="20"/>
    </location>
</feature>
<keyword evidence="2" id="KW-0472">Membrane</keyword>
<comment type="subcellular location">
    <subcellularLocation>
        <location evidence="2">Cell outer membrane</location>
    </subcellularLocation>
</comment>
<dbReference type="PANTHER" id="PTHR10612:SF34">
    <property type="entry name" value="APOLIPOPROTEIN D"/>
    <property type="match status" value="1"/>
</dbReference>
<organism evidence="5 6">
    <name type="scientific">Rheinheimera pacifica</name>
    <dbReference type="NCBI Taxonomy" id="173990"/>
    <lineage>
        <taxon>Bacteria</taxon>
        <taxon>Pseudomonadati</taxon>
        <taxon>Pseudomonadota</taxon>
        <taxon>Gammaproteobacteria</taxon>
        <taxon>Chromatiales</taxon>
        <taxon>Chromatiaceae</taxon>
        <taxon>Rheinheimera</taxon>
    </lineage>
</organism>
<evidence type="ECO:0000256" key="1">
    <source>
        <dbReference type="ARBA" id="ARBA00006889"/>
    </source>
</evidence>
<gene>
    <name evidence="5" type="ORF">SAMN05660691_03350</name>
</gene>
<dbReference type="OrthoDB" id="9793905at2"/>
<dbReference type="AlphaFoldDB" id="A0A1H6N6I1"/>
<sequence length="175" mass="19529">MKFLLKIALLLASSMLLQSCTGVPDGVKPVTPFELNRYLGEWHEIARLDHRFERGLTEVTANYSLRDDGGVKVINRGFNAADNEWQQAEGKAYFVGDSNTGALKVSFFGPFYGSYNVAKLSADYSLVLVVGPSTDYAWLLARSKTPDKAQCDDYMAFAERLGITAQQWIWLQTCV</sequence>
<dbReference type="InterPro" id="IPR047202">
    <property type="entry name" value="Lipocalin_Blc-like_dom"/>
</dbReference>
<dbReference type="PROSITE" id="PS51257">
    <property type="entry name" value="PROKAR_LIPOPROTEIN"/>
    <property type="match status" value="1"/>
</dbReference>
<comment type="subunit">
    <text evidence="2">Homodimer.</text>
</comment>
<evidence type="ECO:0000259" key="4">
    <source>
        <dbReference type="Pfam" id="PF08212"/>
    </source>
</evidence>
<keyword evidence="2" id="KW-0446">Lipid-binding</keyword>
<keyword evidence="6" id="KW-1185">Reference proteome</keyword>
<dbReference type="RefSeq" id="WP_092795754.1">
    <property type="nucleotide sequence ID" value="NZ_FNXF01000015.1"/>
</dbReference>
<feature type="domain" description="Lipocalin/cytosolic fatty-acid binding" evidence="4">
    <location>
        <begin position="34"/>
        <end position="171"/>
    </location>
</feature>
<dbReference type="Gene3D" id="2.40.128.20">
    <property type="match status" value="1"/>
</dbReference>
<evidence type="ECO:0000313" key="6">
    <source>
        <dbReference type="Proteomes" id="UP000199371"/>
    </source>
</evidence>
<comment type="similarity">
    <text evidence="1 2">Belongs to the calycin superfamily. Lipocalin family.</text>
</comment>
<dbReference type="InterPro" id="IPR022272">
    <property type="entry name" value="Lipocalin_CS"/>
</dbReference>
<dbReference type="EMBL" id="FNXF01000015">
    <property type="protein sequence ID" value="SEI07120.1"/>
    <property type="molecule type" value="Genomic_DNA"/>
</dbReference>
<feature type="lipid moiety-binding region" description="N-palmitoyl cysteine" evidence="3">
    <location>
        <position position="20"/>
    </location>
</feature>
<dbReference type="STRING" id="173990.SAMN05660691_03350"/>
<keyword evidence="3" id="KW-0564">Palmitate</keyword>
<dbReference type="CDD" id="cd19438">
    <property type="entry name" value="lipocalin_Blc-like"/>
    <property type="match status" value="1"/>
</dbReference>
<comment type="function">
    <text evidence="2">Involved in the storage or transport of lipids necessary for membrane maintenance under stressful conditions. Displays a binding preference for lysophospholipids.</text>
</comment>
<dbReference type="PRINTS" id="PR01171">
    <property type="entry name" value="BCTLIPOCALIN"/>
</dbReference>
<name>A0A1H6N6I1_9GAMM</name>
<dbReference type="InterPro" id="IPR022271">
    <property type="entry name" value="Lipocalin_ApoD"/>
</dbReference>
<evidence type="ECO:0000256" key="3">
    <source>
        <dbReference type="PIRSR" id="PIRSR036893-52"/>
    </source>
</evidence>
<dbReference type="GO" id="GO:0008289">
    <property type="term" value="F:lipid binding"/>
    <property type="evidence" value="ECO:0007669"/>
    <property type="project" value="UniProtKB-UniRule"/>
</dbReference>
<dbReference type="Pfam" id="PF08212">
    <property type="entry name" value="Lipocalin_2"/>
    <property type="match status" value="1"/>
</dbReference>
<proteinExistence type="inferred from homology"/>
<dbReference type="GO" id="GO:0006950">
    <property type="term" value="P:response to stress"/>
    <property type="evidence" value="ECO:0007669"/>
    <property type="project" value="UniProtKB-ARBA"/>
</dbReference>
<reference evidence="6" key="1">
    <citation type="submission" date="2016-10" db="EMBL/GenBank/DDBJ databases">
        <authorList>
            <person name="Varghese N."/>
            <person name="Submissions S."/>
        </authorList>
    </citation>
    <scope>NUCLEOTIDE SEQUENCE [LARGE SCALE GENOMIC DNA]</scope>
    <source>
        <strain evidence="6">DSM 17616</strain>
    </source>
</reference>
<dbReference type="PANTHER" id="PTHR10612">
    <property type="entry name" value="APOLIPOPROTEIN D"/>
    <property type="match status" value="1"/>
</dbReference>
<evidence type="ECO:0000313" key="5">
    <source>
        <dbReference type="EMBL" id="SEI07120.1"/>
    </source>
</evidence>
<dbReference type="InterPro" id="IPR012674">
    <property type="entry name" value="Calycin"/>
</dbReference>
<dbReference type="Proteomes" id="UP000199371">
    <property type="component" value="Unassembled WGS sequence"/>
</dbReference>
<evidence type="ECO:0000256" key="2">
    <source>
        <dbReference type="PIRNR" id="PIRNR036893"/>
    </source>
</evidence>
<dbReference type="InterPro" id="IPR002446">
    <property type="entry name" value="Lipocalin_bac"/>
</dbReference>
<feature type="signal peptide" evidence="2">
    <location>
        <begin position="1"/>
        <end position="19"/>
    </location>
</feature>
<dbReference type="PROSITE" id="PS00213">
    <property type="entry name" value="LIPOCALIN"/>
    <property type="match status" value="1"/>
</dbReference>
<dbReference type="InterPro" id="IPR000566">
    <property type="entry name" value="Lipocln_cytosolic_FA-bd_dom"/>
</dbReference>
<keyword evidence="2 3" id="KW-0449">Lipoprotein</keyword>
<dbReference type="SUPFAM" id="SSF50814">
    <property type="entry name" value="Lipocalins"/>
    <property type="match status" value="1"/>
</dbReference>
<dbReference type="GO" id="GO:0009279">
    <property type="term" value="C:cell outer membrane"/>
    <property type="evidence" value="ECO:0007669"/>
    <property type="project" value="UniProtKB-SubCell"/>
</dbReference>
<keyword evidence="2" id="KW-0732">Signal</keyword>
<feature type="chain" id="PRO_5013434034" description="Outer membrane lipoprotein Blc" evidence="2">
    <location>
        <begin position="20"/>
        <end position="175"/>
    </location>
</feature>
<accession>A0A1H6N6I1</accession>
<protein>
    <recommendedName>
        <fullName evidence="2">Outer membrane lipoprotein Blc</fullName>
    </recommendedName>
</protein>